<dbReference type="SUPFAM" id="SSF53756">
    <property type="entry name" value="UDP-Glycosyltransferase/glycogen phosphorylase"/>
    <property type="match status" value="1"/>
</dbReference>
<sequence>MKVLWITNTPFPEVYSELKIQASVTVGYVSSAAQSLFYQGNNIKLAVASCSFVNKFTQINKNGITHFIIPYKIGENLNHRKNAIFWQRIKNEFQPDIIHIHGTEYSHSYAFVKACGPENVLVSIQGLVSAITRYYFADIKLSEIIKSITLRDIVRLDTMFHHYREMSKRSASEISLIKEIDHISGRTSWDRDHSLAINPNINYHFCNESLRQSFYERQWSINRCRRNSIFLSQAYYPIKGFHKFIKALPMVLKYFPDTKVYVAGNNFFTNRGLKINGYGKYINTLIGKLKLTGYIHFLGLLTEETMCQQYIDSHLFISSSAIENSPNSVGEAQILGVPCIASYAGGTPDMIEHGKDGLLYRFEEIEMLASHICKVFSDDQLAQELSKNGRISAGERHNRAKNGKQLYQIYSNIVGINNSLIAENTYPVSEKKTVPAIL</sequence>
<dbReference type="InterPro" id="IPR001296">
    <property type="entry name" value="Glyco_trans_1"/>
</dbReference>
<protein>
    <submittedName>
        <fullName evidence="2">Glycosyltransferase family 4 protein</fullName>
    </submittedName>
</protein>
<reference evidence="2" key="1">
    <citation type="submission" date="2022-11" db="EMBL/GenBank/DDBJ databases">
        <title>Marilongibacter aestuarii gen. nov., sp. nov., isolated from tidal flat sediment.</title>
        <authorList>
            <person name="Jiayan W."/>
        </authorList>
    </citation>
    <scope>NUCLEOTIDE SEQUENCE</scope>
    <source>
        <strain evidence="2">Z1-6</strain>
    </source>
</reference>
<evidence type="ECO:0000259" key="1">
    <source>
        <dbReference type="Pfam" id="PF00534"/>
    </source>
</evidence>
<comment type="caution">
    <text evidence="2">The sequence shown here is derived from an EMBL/GenBank/DDBJ whole genome shotgun (WGS) entry which is preliminary data.</text>
</comment>
<evidence type="ECO:0000313" key="3">
    <source>
        <dbReference type="Proteomes" id="UP001145087"/>
    </source>
</evidence>
<name>A0A9X3F9Y7_9BACT</name>
<proteinExistence type="predicted"/>
<dbReference type="Pfam" id="PF00534">
    <property type="entry name" value="Glycos_transf_1"/>
    <property type="match status" value="1"/>
</dbReference>
<evidence type="ECO:0000313" key="2">
    <source>
        <dbReference type="EMBL" id="MCY1723259.1"/>
    </source>
</evidence>
<accession>A0A9X3F9Y7</accession>
<dbReference type="RefSeq" id="WP_343335584.1">
    <property type="nucleotide sequence ID" value="NZ_JAPOHD010000067.1"/>
</dbReference>
<gene>
    <name evidence="2" type="ORF">OU798_23115</name>
</gene>
<keyword evidence="3" id="KW-1185">Reference proteome</keyword>
<dbReference type="GO" id="GO:0016757">
    <property type="term" value="F:glycosyltransferase activity"/>
    <property type="evidence" value="ECO:0007669"/>
    <property type="project" value="InterPro"/>
</dbReference>
<organism evidence="2 3">
    <name type="scientific">Draconibacterium aestuarii</name>
    <dbReference type="NCBI Taxonomy" id="2998507"/>
    <lineage>
        <taxon>Bacteria</taxon>
        <taxon>Pseudomonadati</taxon>
        <taxon>Bacteroidota</taxon>
        <taxon>Bacteroidia</taxon>
        <taxon>Marinilabiliales</taxon>
        <taxon>Prolixibacteraceae</taxon>
        <taxon>Draconibacterium</taxon>
    </lineage>
</organism>
<dbReference type="PANTHER" id="PTHR12526">
    <property type="entry name" value="GLYCOSYLTRANSFERASE"/>
    <property type="match status" value="1"/>
</dbReference>
<dbReference type="AlphaFoldDB" id="A0A9X3F9Y7"/>
<dbReference type="CDD" id="cd03801">
    <property type="entry name" value="GT4_PimA-like"/>
    <property type="match status" value="1"/>
</dbReference>
<feature type="domain" description="Glycosyl transferase family 1" evidence="1">
    <location>
        <begin position="228"/>
        <end position="390"/>
    </location>
</feature>
<dbReference type="Gene3D" id="3.40.50.2000">
    <property type="entry name" value="Glycogen Phosphorylase B"/>
    <property type="match status" value="2"/>
</dbReference>
<dbReference type="Proteomes" id="UP001145087">
    <property type="component" value="Unassembled WGS sequence"/>
</dbReference>
<dbReference type="EMBL" id="JAPOHD010000067">
    <property type="protein sequence ID" value="MCY1723259.1"/>
    <property type="molecule type" value="Genomic_DNA"/>
</dbReference>